<evidence type="ECO:0000256" key="2">
    <source>
        <dbReference type="ARBA" id="ARBA00022490"/>
    </source>
</evidence>
<dbReference type="GO" id="GO:0097053">
    <property type="term" value="P:L-kynurenine catabolic process"/>
    <property type="evidence" value="ECO:0007669"/>
    <property type="project" value="UniProtKB-UniRule"/>
</dbReference>
<comment type="subunit">
    <text evidence="8">Homodimer.</text>
</comment>
<dbReference type="GO" id="GO:0043420">
    <property type="term" value="P:anthranilate metabolic process"/>
    <property type="evidence" value="ECO:0007669"/>
    <property type="project" value="UniProtKB-UniRule"/>
</dbReference>
<evidence type="ECO:0000259" key="13">
    <source>
        <dbReference type="PROSITE" id="PS52019"/>
    </source>
</evidence>
<dbReference type="InterPro" id="IPR016036">
    <property type="entry name" value="Malonyl_transacylase_ACP-bd"/>
</dbReference>
<dbReference type="SUPFAM" id="SSF53474">
    <property type="entry name" value="alpha/beta-Hydrolases"/>
    <property type="match status" value="1"/>
</dbReference>
<dbReference type="GO" id="GO:0034354">
    <property type="term" value="P:'de novo' NAD+ biosynthetic process from L-tryptophan"/>
    <property type="evidence" value="ECO:0007669"/>
    <property type="project" value="UniProtKB-UniRule"/>
</dbReference>
<keyword evidence="5" id="KW-0808">Transferase</keyword>
<organism evidence="14 15">
    <name type="scientific">Aspergillus ellipticus CBS 707.79</name>
    <dbReference type="NCBI Taxonomy" id="1448320"/>
    <lineage>
        <taxon>Eukaryota</taxon>
        <taxon>Fungi</taxon>
        <taxon>Dikarya</taxon>
        <taxon>Ascomycota</taxon>
        <taxon>Pezizomycotina</taxon>
        <taxon>Eurotiomycetes</taxon>
        <taxon>Eurotiomycetidae</taxon>
        <taxon>Eurotiales</taxon>
        <taxon>Aspergillaceae</taxon>
        <taxon>Aspergillus</taxon>
        <taxon>Aspergillus subgen. Circumdati</taxon>
    </lineage>
</organism>
<dbReference type="PROSITE" id="PS52004">
    <property type="entry name" value="KS3_2"/>
    <property type="match status" value="1"/>
</dbReference>
<dbReference type="InterPro" id="IPR049551">
    <property type="entry name" value="PKS_DH_C"/>
</dbReference>
<dbReference type="Pfam" id="PF16073">
    <property type="entry name" value="SAT"/>
    <property type="match status" value="1"/>
</dbReference>
<dbReference type="SUPFAM" id="SSF53383">
    <property type="entry name" value="PLP-dependent transferases"/>
    <property type="match status" value="1"/>
</dbReference>
<dbReference type="Gene3D" id="3.40.50.1820">
    <property type="entry name" value="alpha/beta hydrolase"/>
    <property type="match status" value="1"/>
</dbReference>
<dbReference type="InterPro" id="IPR029058">
    <property type="entry name" value="AB_hydrolase_fold"/>
</dbReference>
<dbReference type="SUPFAM" id="SSF47336">
    <property type="entry name" value="ACP-like"/>
    <property type="match status" value="1"/>
</dbReference>
<dbReference type="InterPro" id="IPR009081">
    <property type="entry name" value="PP-bd_ACP"/>
</dbReference>
<dbReference type="SMART" id="SM00827">
    <property type="entry name" value="PKS_AT"/>
    <property type="match status" value="1"/>
</dbReference>
<dbReference type="SUPFAM" id="SSF55048">
    <property type="entry name" value="Probable ACP-binding domain of malonyl-CoA ACP transacylase"/>
    <property type="match status" value="1"/>
</dbReference>
<evidence type="ECO:0000256" key="6">
    <source>
        <dbReference type="ARBA" id="ARBA00022801"/>
    </source>
</evidence>
<dbReference type="Gene3D" id="3.40.47.10">
    <property type="match status" value="1"/>
</dbReference>
<dbReference type="Gene3D" id="3.40.366.10">
    <property type="entry name" value="Malonyl-Coenzyme A Acyl Carrier Protein, domain 2"/>
    <property type="match status" value="2"/>
</dbReference>
<dbReference type="InterPro" id="IPR032088">
    <property type="entry name" value="SAT"/>
</dbReference>
<evidence type="ECO:0000256" key="10">
    <source>
        <dbReference type="SAM" id="MobiDB-lite"/>
    </source>
</evidence>
<dbReference type="GO" id="GO:0030170">
    <property type="term" value="F:pyridoxal phosphate binding"/>
    <property type="evidence" value="ECO:0007669"/>
    <property type="project" value="UniProtKB-UniRule"/>
</dbReference>
<dbReference type="InterPro" id="IPR018201">
    <property type="entry name" value="Ketoacyl_synth_AS"/>
</dbReference>
<dbReference type="InterPro" id="IPR015421">
    <property type="entry name" value="PyrdxlP-dep_Trfase_major"/>
</dbReference>
<dbReference type="FunFam" id="3.40.640.10:FF:000031">
    <property type="entry name" value="Kynureninase"/>
    <property type="match status" value="1"/>
</dbReference>
<keyword evidence="3" id="KW-0597">Phosphoprotein</keyword>
<feature type="domain" description="PKS/mFAS DH" evidence="13">
    <location>
        <begin position="1677"/>
        <end position="1971"/>
    </location>
</feature>
<feature type="region of interest" description="Disordered" evidence="10">
    <location>
        <begin position="1999"/>
        <end position="2033"/>
    </location>
</feature>
<sequence length="2398" mass="262087">MDSKHLITSSPWGGTASNFSPGREFARLRDRNDPLSLSREQFLIPTIASLTGSAIIGQASEPGIYFSGNQIGLQPRQVPQLIEHHLRTWALQGMYGLAKSMDRSPLPTWGEADQVAARLMAPIVGGKPHEVPVMGNLTANLHALLASFYRPLGERTRIILEREAFSSDYYAVQSQIQWHGLDGMENIVLIEPICERTLALSTAKILSVIDENASSAALIILSGVQYLTGQVLDMKLITSHAHRRGVVVGWDLAHAVGNIELCLHDWEVDFAVWCNYKYMNAGPGAIGSIFVHEKHGQVDQNKGIEGYRPRLAGWWGNDMTSRFAMQNEFAPNMGAAGYQLSNPSVLDTVTLIASLEVFNQVGMSAIRQKYVVLTGYLDHLLRHLEFQPFEIMTSPDPSERGAQLSLLFDNKVILDRIMARLKGKGIVVAQKQDVMRVAPVPLYNTFTEMWRFVDELHCALESFPQPVSHEPKMNILLFGDQSSDSFTALNNAQILERHIVQTFLAEANLALRSKILQLPRPARQRLPDLSLRANALQDWIPRATTHSVLRPVLTAAAQITEFLHYVDTRQSLDPSNHITLGSCTGLLVGAAATAASACLTRWIPLAMHVVHIAFRIGVHTSTVGEGLTRVDATQNSWSSVVSGELCPEVLAEFHKSTGIPVPLKCYISAKTLTSTTISGPPQTLRKLFSSATFRDKGCSPVTIPVFAPYHAAHLHCDADLDWILGVDDPATQHALSRYTRISNLISTSNGRPIDAKNMSNLLRKVIYEILNDVLRWDSVLHEVATLVPAQDPVTVNNFGSSYLGKSLVSATLDSQSPVEDMQKSADKSKIAIVGMSGRFPGANNTDELWNILQQGLDVYKTIPHDRFNVATHVNPSGKKDNTSATPYGCFLEEPGLFDPSFFHMSPREATVTDPMQRLALVCAYEALEMSGYVSNRTPSSMLDRAGTFYGQTIDDYRDVNASQNIDPFYVTGGLRPFGPGRINYHYKFTGPSYSIDTACSSSLAAIHIACSSLRSRECDMAVTGGTNVITGSDMYAGLSRGQFLSKTGSCKTFDQAADGYCRADTVGTVILKRLEDAQADKDPILGVILASATNHSSLANSITQPHGPTQELLYRKVLAEAGISPFDIDFVEMHGTGTQIGDSTEMCSVSNILGDVNRPEPLYVCSIKANIGHSEAAAGVTAMIKGLLMFQQNTIPAHIGVKGQLNLQFPRLDGKRILIPRQNEQFLKKHRRRRMLINNFGAAGGNTALLMEEPPQVRSVALVENKPAYAIAVSAKSSVSLIQNKERLLAYLARNPDVSISDLSYTTTSRRPHYCHRFITISSTVEGVKEVLSSGEDSTTANTALVFAFTGQGSIYSGAACDLFSISRQFRSTIIQFDALAKAHGLPSFRPLLDPTQDLAKISTVQAQVGQVCIQMALCHLYESWGITPQATVGHSLGEYAALYAAGVLTASDTILAVGRRAQLMEKHCTPGSHTMLAVRAPHKTAVQDMVQSTEVEIACINGPNDVVLSGPVDGIRNAASALSSKGIRSIPLPVPFACHSAQLDPILEPFQMVAKSLDFHAPRVPLLSPLLGSEISQAGVIDGKYLVRHLRQTVDFVAALESSSLVSTESRTQFLEFGPHPICAGMIRNVIGQTAITSLQKGVSAWKAVAESVGALYLRGLDIDWEQYNQDVAPSSTCLPTLPAYAFKNRNYWIDHRNDWALTKGNTVPVSDSSSHWPGTASVQRVVRESLDDSPAQVEFASDLTHPVLRDVIIGHAINGVGLCPSENVNIDFCTDPAADTVSTVYAKCKVLRDDTAKVHRQWQSMKHFVTSRIGHLQSMSGAHRLYHGMAYRIFGGVVHYSERFHGMDEIPMDSNHHEAVATVSFKVANMASDFLRNPHWIDNITQLSGFVLNANETVDSSKTVYISNGWDSLHVAADLSDRTSYTVYVKMDPNENSSVSGDLYILDGEEVIGVATGVRFQGVPRPLLQLLLNPSKGLSEPGANYSVPVAAALSKSTSKYGSGRPLTPPTSDSESLSEKSPPEEAQGSPKAPRVSHLVIRVLCEELGINIEDLDNSSTLAELDVDSLMSLTVIGRLRESFFLGLPSTFLQNSMKLQHLRQSLEERDPTPSPHSNSPRACDKVPVPSNHRATSILLQGSIQTSTQSLFLFPGGFGTSSTFGPMPSINPNLAVFGLNSAFAHHPEQFTISISEMAALYVAEIQRRQPHGPLSFLGYSVGGIIAYEASRQLIVAGEPVNRLYLVDSPCPLVIPPMPPNLIKFLDTIDRFSGKKKTAKEHEEPVKPMGSLHVTKTLISLESYMPSALPPGCRSPRTTYYVAKQGVNNQSTVKLPDVSERDRRVMTWLLEDRTELGGTGDGWEMLVDPAELKIVPIEGTHFSIMKEPEIVQWANELRSSYE</sequence>
<comment type="subcellular location">
    <subcellularLocation>
        <location evidence="8">Cytoplasm</location>
    </subcellularLocation>
</comment>
<dbReference type="VEuPathDB" id="FungiDB:BO71DRAFT_438922"/>
<dbReference type="PANTHER" id="PTHR43775">
    <property type="entry name" value="FATTY ACID SYNTHASE"/>
    <property type="match status" value="1"/>
</dbReference>
<feature type="domain" description="Carrier" evidence="11">
    <location>
        <begin position="2034"/>
        <end position="2108"/>
    </location>
</feature>
<dbReference type="GO" id="GO:0044550">
    <property type="term" value="P:secondary metabolite biosynthetic process"/>
    <property type="evidence" value="ECO:0007669"/>
    <property type="project" value="UniProtKB-ARBA"/>
</dbReference>
<feature type="modified residue" description="N6-(pyridoxal phosphate)lysine" evidence="8">
    <location>
        <position position="277"/>
    </location>
</feature>
<dbReference type="OrthoDB" id="329835at2759"/>
<dbReference type="Pfam" id="PF22621">
    <property type="entry name" value="CurL-like_PKS_C"/>
    <property type="match status" value="1"/>
</dbReference>
<comment type="function">
    <text evidence="8">Catalyzes the cleavage of L-kynurenine (L-Kyn) and L-3-hydroxykynurenine (L-3OHKyn) into anthranilic acid (AA) and 3-hydroxyanthranilic acid (3-OHAA), respectively.</text>
</comment>
<feature type="binding site" evidence="8">
    <location>
        <position position="342"/>
    </location>
    <ligand>
        <name>pyridoxal 5'-phosphate</name>
        <dbReference type="ChEBI" id="CHEBI:597326"/>
    </ligand>
</feature>
<dbReference type="InterPro" id="IPR014043">
    <property type="entry name" value="Acyl_transferase_dom"/>
</dbReference>
<evidence type="ECO:0000256" key="7">
    <source>
        <dbReference type="ARBA" id="ARBA00022898"/>
    </source>
</evidence>
<feature type="region of interest" description="N-terminal hotdog fold" evidence="9">
    <location>
        <begin position="1677"/>
        <end position="1813"/>
    </location>
</feature>
<comment type="catalytic activity">
    <reaction evidence="8">
        <text>3-hydroxy-L-kynurenine + H2O = 3-hydroxyanthranilate + L-alanine + H(+)</text>
        <dbReference type="Rhea" id="RHEA:25143"/>
        <dbReference type="ChEBI" id="CHEBI:15377"/>
        <dbReference type="ChEBI" id="CHEBI:15378"/>
        <dbReference type="ChEBI" id="CHEBI:36559"/>
        <dbReference type="ChEBI" id="CHEBI:57972"/>
        <dbReference type="ChEBI" id="CHEBI:58125"/>
    </reaction>
</comment>
<dbReference type="GO" id="GO:0004315">
    <property type="term" value="F:3-oxoacyl-[acyl-carrier-protein] synthase activity"/>
    <property type="evidence" value="ECO:0007669"/>
    <property type="project" value="InterPro"/>
</dbReference>
<reference evidence="14 15" key="1">
    <citation type="submission" date="2018-02" db="EMBL/GenBank/DDBJ databases">
        <title>The genomes of Aspergillus section Nigri reveals drivers in fungal speciation.</title>
        <authorList>
            <consortium name="DOE Joint Genome Institute"/>
            <person name="Vesth T.C."/>
            <person name="Nybo J."/>
            <person name="Theobald S."/>
            <person name="Brandl J."/>
            <person name="Frisvad J.C."/>
            <person name="Nielsen K.F."/>
            <person name="Lyhne E.K."/>
            <person name="Kogle M.E."/>
            <person name="Kuo A."/>
            <person name="Riley R."/>
            <person name="Clum A."/>
            <person name="Nolan M."/>
            <person name="Lipzen A."/>
            <person name="Salamov A."/>
            <person name="Henrissat B."/>
            <person name="Wiebenga A."/>
            <person name="De vries R.P."/>
            <person name="Grigoriev I.V."/>
            <person name="Mortensen U.H."/>
            <person name="Andersen M.R."/>
            <person name="Baker S.E."/>
        </authorList>
    </citation>
    <scope>NUCLEOTIDE SEQUENCE [LARGE SCALE GENOMIC DNA]</scope>
    <source>
        <strain evidence="14 15">CBS 707.79</strain>
    </source>
</reference>
<proteinExistence type="inferred from homology"/>
<dbReference type="InterPro" id="IPR001031">
    <property type="entry name" value="Thioesterase"/>
</dbReference>
<dbReference type="STRING" id="1448320.A0A319DIA4"/>
<dbReference type="GO" id="GO:0006633">
    <property type="term" value="P:fatty acid biosynthetic process"/>
    <property type="evidence" value="ECO:0007669"/>
    <property type="project" value="InterPro"/>
</dbReference>
<dbReference type="NCBIfam" id="TIGR01814">
    <property type="entry name" value="kynureninase"/>
    <property type="match status" value="1"/>
</dbReference>
<feature type="binding site" evidence="8">
    <location>
        <position position="137"/>
    </location>
    <ligand>
        <name>pyridoxal 5'-phosphate</name>
        <dbReference type="ChEBI" id="CHEBI:597326"/>
    </ligand>
</feature>
<dbReference type="PROSITE" id="PS52019">
    <property type="entry name" value="PKS_MFAS_DH"/>
    <property type="match status" value="1"/>
</dbReference>
<name>A0A319DIA4_9EURO</name>
<dbReference type="Pfam" id="PF02801">
    <property type="entry name" value="Ketoacyl-synt_C"/>
    <property type="match status" value="1"/>
</dbReference>
<dbReference type="Pfam" id="PF00698">
    <property type="entry name" value="Acyl_transf_1"/>
    <property type="match status" value="1"/>
</dbReference>
<feature type="domain" description="Ketosynthase family 3 (KS3)" evidence="12">
    <location>
        <begin position="827"/>
        <end position="1253"/>
    </location>
</feature>
<protein>
    <recommendedName>
        <fullName evidence="8">Kynureninase</fullName>
        <ecNumber evidence="8">3.7.1.3</ecNumber>
    </recommendedName>
    <alternativeName>
        <fullName evidence="8">Biosynthesis of nicotinic acid protein 5</fullName>
    </alternativeName>
    <alternativeName>
        <fullName evidence="8">L-kynurenine hydrolase</fullName>
    </alternativeName>
</protein>
<evidence type="ECO:0000256" key="8">
    <source>
        <dbReference type="HAMAP-Rule" id="MF_03017"/>
    </source>
</evidence>
<dbReference type="InterPro" id="IPR042104">
    <property type="entry name" value="PKS_dehydratase_sf"/>
</dbReference>
<keyword evidence="1" id="KW-0596">Phosphopantetheine</keyword>
<dbReference type="Pfam" id="PF00109">
    <property type="entry name" value="ketoacyl-synt"/>
    <property type="match status" value="1"/>
</dbReference>
<dbReference type="Pfam" id="PF14765">
    <property type="entry name" value="PS-DH"/>
    <property type="match status" value="1"/>
</dbReference>
<dbReference type="InterPro" id="IPR050091">
    <property type="entry name" value="PKS_NRPS_Biosynth_Enz"/>
</dbReference>
<accession>A0A319DIA4</accession>
<dbReference type="NCBIfam" id="TIGR04532">
    <property type="entry name" value="PT_fungal_PKS"/>
    <property type="match status" value="1"/>
</dbReference>
<dbReference type="InterPro" id="IPR014031">
    <property type="entry name" value="Ketoacyl_synth_C"/>
</dbReference>
<dbReference type="InterPro" id="IPR001227">
    <property type="entry name" value="Ac_transferase_dom_sf"/>
</dbReference>
<dbReference type="Gene3D" id="1.10.1200.10">
    <property type="entry name" value="ACP-like"/>
    <property type="match status" value="1"/>
</dbReference>
<dbReference type="Gene3D" id="3.30.70.3290">
    <property type="match status" value="1"/>
</dbReference>
<dbReference type="SMART" id="SM00825">
    <property type="entry name" value="PKS_KS"/>
    <property type="match status" value="1"/>
</dbReference>
<keyword evidence="15" id="KW-1185">Reference proteome</keyword>
<feature type="binding site" evidence="8">
    <location>
        <position position="251"/>
    </location>
    <ligand>
        <name>pyridoxal 5'-phosphate</name>
        <dbReference type="ChEBI" id="CHEBI:597326"/>
    </ligand>
</feature>
<dbReference type="PANTHER" id="PTHR43775:SF37">
    <property type="entry name" value="SI:DKEY-61P9.11"/>
    <property type="match status" value="1"/>
</dbReference>
<dbReference type="UniPathway" id="UPA00253">
    <property type="reaction ID" value="UER00329"/>
</dbReference>
<evidence type="ECO:0000259" key="11">
    <source>
        <dbReference type="PROSITE" id="PS50075"/>
    </source>
</evidence>
<dbReference type="Pfam" id="PF22580">
    <property type="entry name" value="KYNU_C"/>
    <property type="match status" value="1"/>
</dbReference>
<dbReference type="InterPro" id="IPR016039">
    <property type="entry name" value="Thiolase-like"/>
</dbReference>
<comment type="pathway">
    <text evidence="8">Amino-acid degradation; L-kynurenine degradation; L-alanine and anthranilate from L-kynurenine: step 1/1.</text>
</comment>
<dbReference type="Gene3D" id="3.10.129.110">
    <property type="entry name" value="Polyketide synthase dehydratase"/>
    <property type="match status" value="2"/>
</dbReference>
<feature type="binding site" evidence="8">
    <location>
        <position position="314"/>
    </location>
    <ligand>
        <name>pyridoxal 5'-phosphate</name>
        <dbReference type="ChEBI" id="CHEBI:597326"/>
    </ligand>
</feature>
<dbReference type="GO" id="GO:0019805">
    <property type="term" value="P:quinolinate biosynthetic process"/>
    <property type="evidence" value="ECO:0007669"/>
    <property type="project" value="UniProtKB-UniRule"/>
</dbReference>
<dbReference type="InterPro" id="IPR030918">
    <property type="entry name" value="PT_fungal_PKS"/>
</dbReference>
<dbReference type="InterPro" id="IPR020841">
    <property type="entry name" value="PKS_Beta-ketoAc_synthase_dom"/>
</dbReference>
<feature type="region of interest" description="Disordered" evidence="10">
    <location>
        <begin position="2101"/>
        <end position="2126"/>
    </location>
</feature>
<keyword evidence="2 8" id="KW-0963">Cytoplasm</keyword>
<dbReference type="UniPathway" id="UPA00334">
    <property type="reaction ID" value="UER00455"/>
</dbReference>
<dbReference type="InterPro" id="IPR014030">
    <property type="entry name" value="Ketoacyl_synth_N"/>
</dbReference>
<dbReference type="Gene3D" id="3.40.640.10">
    <property type="entry name" value="Type I PLP-dependent aspartate aminotransferase-like (Major domain)"/>
    <property type="match status" value="1"/>
</dbReference>
<feature type="binding site" evidence="8">
    <location>
        <position position="222"/>
    </location>
    <ligand>
        <name>pyridoxal 5'-phosphate</name>
        <dbReference type="ChEBI" id="CHEBI:597326"/>
    </ligand>
</feature>
<keyword evidence="7 8" id="KW-0663">Pyridoxal phosphate</keyword>
<gene>
    <name evidence="8" type="primary">BNA5</name>
    <name evidence="14" type="ORF">BO71DRAFT_438922</name>
</gene>
<dbReference type="Gene3D" id="3.90.1150.10">
    <property type="entry name" value="Aspartate Aminotransferase, domain 1"/>
    <property type="match status" value="1"/>
</dbReference>
<dbReference type="PROSITE" id="PS50075">
    <property type="entry name" value="CARRIER"/>
    <property type="match status" value="1"/>
</dbReference>
<evidence type="ECO:0000256" key="1">
    <source>
        <dbReference type="ARBA" id="ARBA00022450"/>
    </source>
</evidence>
<evidence type="ECO:0000256" key="9">
    <source>
        <dbReference type="PROSITE-ProRule" id="PRU01363"/>
    </source>
</evidence>
<dbReference type="Proteomes" id="UP000247810">
    <property type="component" value="Unassembled WGS sequence"/>
</dbReference>
<evidence type="ECO:0000313" key="15">
    <source>
        <dbReference type="Proteomes" id="UP000247810"/>
    </source>
</evidence>
<feature type="binding site" evidence="8">
    <location>
        <position position="254"/>
    </location>
    <ligand>
        <name>pyridoxal 5'-phosphate</name>
        <dbReference type="ChEBI" id="CHEBI:597326"/>
    </ligand>
</feature>
<dbReference type="SUPFAM" id="SSF53901">
    <property type="entry name" value="Thiolase-like"/>
    <property type="match status" value="1"/>
</dbReference>
<dbReference type="InterPro" id="IPR049900">
    <property type="entry name" value="PKS_mFAS_DH"/>
</dbReference>
<dbReference type="InterPro" id="IPR036736">
    <property type="entry name" value="ACP-like_sf"/>
</dbReference>
<evidence type="ECO:0000256" key="4">
    <source>
        <dbReference type="ARBA" id="ARBA00022642"/>
    </source>
</evidence>
<feature type="region of interest" description="C-terminal hotdog fold" evidence="9">
    <location>
        <begin position="1824"/>
        <end position="1971"/>
    </location>
</feature>
<evidence type="ECO:0000259" key="12">
    <source>
        <dbReference type="PROSITE" id="PS52004"/>
    </source>
</evidence>
<dbReference type="GO" id="GO:0030429">
    <property type="term" value="F:kynureninase activity"/>
    <property type="evidence" value="ECO:0007669"/>
    <property type="project" value="UniProtKB-UniRule"/>
</dbReference>
<keyword evidence="6 8" id="KW-0378">Hydrolase</keyword>
<dbReference type="GO" id="GO:0005737">
    <property type="term" value="C:cytoplasm"/>
    <property type="evidence" value="ECO:0007669"/>
    <property type="project" value="UniProtKB-SubCell"/>
</dbReference>
<dbReference type="PROSITE" id="PS00606">
    <property type="entry name" value="KS3_1"/>
    <property type="match status" value="1"/>
</dbReference>
<dbReference type="InterPro" id="IPR010111">
    <property type="entry name" value="Kynureninase"/>
</dbReference>
<dbReference type="InterPro" id="IPR015422">
    <property type="entry name" value="PyrdxlP-dep_Trfase_small"/>
</dbReference>
<dbReference type="HAMAP" id="MF_01970">
    <property type="entry name" value="Kynureninase"/>
    <property type="match status" value="1"/>
</dbReference>
<feature type="binding site" evidence="8">
    <location>
        <position position="276"/>
    </location>
    <ligand>
        <name>pyridoxal 5'-phosphate</name>
        <dbReference type="ChEBI" id="CHEBI:597326"/>
    </ligand>
</feature>
<dbReference type="Pfam" id="PF00975">
    <property type="entry name" value="Thioesterase"/>
    <property type="match status" value="1"/>
</dbReference>
<evidence type="ECO:0000256" key="5">
    <source>
        <dbReference type="ARBA" id="ARBA00022679"/>
    </source>
</evidence>
<dbReference type="Pfam" id="PF00550">
    <property type="entry name" value="PP-binding"/>
    <property type="match status" value="1"/>
</dbReference>
<dbReference type="InterPro" id="IPR015424">
    <property type="entry name" value="PyrdxlP-dep_Trfase"/>
</dbReference>
<comment type="caution">
    <text evidence="8 9">Lacks conserved residue(s) required for the propagation of feature annotation.</text>
</comment>
<comment type="cofactor">
    <cofactor evidence="8">
        <name>pyridoxal 5'-phosphate</name>
        <dbReference type="ChEBI" id="CHEBI:597326"/>
    </cofactor>
</comment>
<dbReference type="EMBL" id="KZ825826">
    <property type="protein sequence ID" value="PYH97266.1"/>
    <property type="molecule type" value="Genomic_DNA"/>
</dbReference>
<feature type="binding site" evidence="8">
    <location>
        <position position="138"/>
    </location>
    <ligand>
        <name>pyridoxal 5'-phosphate</name>
        <dbReference type="ChEBI" id="CHEBI:597326"/>
    </ligand>
</feature>
<keyword evidence="4 8" id="KW-0662">Pyridine nucleotide biosynthesis</keyword>
<evidence type="ECO:0000256" key="3">
    <source>
        <dbReference type="ARBA" id="ARBA00022553"/>
    </source>
</evidence>
<dbReference type="SUPFAM" id="SSF52151">
    <property type="entry name" value="FabD/lysophospholipase-like"/>
    <property type="match status" value="1"/>
</dbReference>
<dbReference type="InterPro" id="IPR016035">
    <property type="entry name" value="Acyl_Trfase/lysoPLipase"/>
</dbReference>
<dbReference type="EC" id="3.7.1.3" evidence="8"/>
<comment type="pathway">
    <text evidence="8">Cofactor biosynthesis; NAD(+) biosynthesis; quinolinate from L-kynurenine: step 2/3.</text>
</comment>
<dbReference type="GO" id="GO:0004312">
    <property type="term" value="F:fatty acid synthase activity"/>
    <property type="evidence" value="ECO:0007669"/>
    <property type="project" value="TreeGrafter"/>
</dbReference>
<evidence type="ECO:0000313" key="14">
    <source>
        <dbReference type="EMBL" id="PYH97266.1"/>
    </source>
</evidence>
<comment type="catalytic activity">
    <reaction evidence="8">
        <text>L-kynurenine + H2O = anthranilate + L-alanine + H(+)</text>
        <dbReference type="Rhea" id="RHEA:16813"/>
        <dbReference type="ChEBI" id="CHEBI:15377"/>
        <dbReference type="ChEBI" id="CHEBI:15378"/>
        <dbReference type="ChEBI" id="CHEBI:16567"/>
        <dbReference type="ChEBI" id="CHEBI:57959"/>
        <dbReference type="ChEBI" id="CHEBI:57972"/>
        <dbReference type="EC" id="3.7.1.3"/>
    </reaction>
</comment>
<comment type="similarity">
    <text evidence="8">Belongs to the kynureninase family.</text>
</comment>
<dbReference type="CDD" id="cd00833">
    <property type="entry name" value="PKS"/>
    <property type="match status" value="1"/>
</dbReference>
<dbReference type="GO" id="GO:0006569">
    <property type="term" value="P:L-tryptophan catabolic process"/>
    <property type="evidence" value="ECO:0007669"/>
    <property type="project" value="UniProtKB-UniRule"/>
</dbReference>